<proteinExistence type="predicted"/>
<dbReference type="RefSeq" id="WP_380115712.1">
    <property type="nucleotide sequence ID" value="NZ_JBHSIU010000018.1"/>
</dbReference>
<comment type="caution">
    <text evidence="1">The sequence shown here is derived from an EMBL/GenBank/DDBJ whole genome shotgun (WGS) entry which is preliminary data.</text>
</comment>
<dbReference type="InterPro" id="IPR043128">
    <property type="entry name" value="Rev_trsase/Diguanyl_cyclase"/>
</dbReference>
<dbReference type="EMBL" id="JBHSIU010000018">
    <property type="protein sequence ID" value="MFC4999317.1"/>
    <property type="molecule type" value="Genomic_DNA"/>
</dbReference>
<evidence type="ECO:0000313" key="2">
    <source>
        <dbReference type="Proteomes" id="UP001595912"/>
    </source>
</evidence>
<dbReference type="Gene3D" id="3.30.70.270">
    <property type="match status" value="1"/>
</dbReference>
<keyword evidence="2" id="KW-1185">Reference proteome</keyword>
<gene>
    <name evidence="1" type="ORF">ACFPIJ_15890</name>
</gene>
<name>A0ABV9VTI7_9ACTN</name>
<evidence type="ECO:0008006" key="3">
    <source>
        <dbReference type="Google" id="ProtNLM"/>
    </source>
</evidence>
<organism evidence="1 2">
    <name type="scientific">Dactylosporangium cerinum</name>
    <dbReference type="NCBI Taxonomy" id="1434730"/>
    <lineage>
        <taxon>Bacteria</taxon>
        <taxon>Bacillati</taxon>
        <taxon>Actinomycetota</taxon>
        <taxon>Actinomycetes</taxon>
        <taxon>Micromonosporales</taxon>
        <taxon>Micromonosporaceae</taxon>
        <taxon>Dactylosporangium</taxon>
    </lineage>
</organism>
<sequence>MTISAYQTKYLRAGETPSGSERDVLYCDPLTSLVAYPSFEQHLIRMLPALARDEVHIAIGDVDGLRDYVSQRRTADPYSFGHLAGNACMRAVGAVTSTWAARELQEADFHICGTFGGDEVIAAAAGISHDAFAMKIHSLCDDIKTSSPRPCSFALATLEPCALEPADARSAYRVLVSAVDARLFSMKEDAKLAGRHLEGAVTDLGSVCLADELELTADLELTATIGG</sequence>
<evidence type="ECO:0000313" key="1">
    <source>
        <dbReference type="EMBL" id="MFC4999317.1"/>
    </source>
</evidence>
<dbReference type="Proteomes" id="UP001595912">
    <property type="component" value="Unassembled WGS sequence"/>
</dbReference>
<accession>A0ABV9VTI7</accession>
<protein>
    <recommendedName>
        <fullName evidence="3">GGDEF domain-containing protein</fullName>
    </recommendedName>
</protein>
<reference evidence="2" key="1">
    <citation type="journal article" date="2019" name="Int. J. Syst. Evol. Microbiol.">
        <title>The Global Catalogue of Microorganisms (GCM) 10K type strain sequencing project: providing services to taxonomists for standard genome sequencing and annotation.</title>
        <authorList>
            <consortium name="The Broad Institute Genomics Platform"/>
            <consortium name="The Broad Institute Genome Sequencing Center for Infectious Disease"/>
            <person name="Wu L."/>
            <person name="Ma J."/>
        </authorList>
    </citation>
    <scope>NUCLEOTIDE SEQUENCE [LARGE SCALE GENOMIC DNA]</scope>
    <source>
        <strain evidence="2">CGMCC 4.7152</strain>
    </source>
</reference>